<dbReference type="KEGG" id="acan:ACA1_149050"/>
<dbReference type="VEuPathDB" id="AmoebaDB:ACA1_149050"/>
<feature type="repeat" description="ANK" evidence="3">
    <location>
        <begin position="131"/>
        <end position="163"/>
    </location>
</feature>
<keyword evidence="2 3" id="KW-0040">ANK repeat</keyword>
<accession>L8HDA1</accession>
<dbReference type="RefSeq" id="XP_004351515.1">
    <property type="nucleotide sequence ID" value="XM_004351463.1"/>
</dbReference>
<name>L8HDA1_ACACF</name>
<feature type="repeat" description="ANK" evidence="3">
    <location>
        <begin position="163"/>
        <end position="195"/>
    </location>
</feature>
<reference evidence="4 5" key="1">
    <citation type="journal article" date="2013" name="Genome Biol.">
        <title>Genome of Acanthamoeba castellanii highlights extensive lateral gene transfer and early evolution of tyrosine kinase signaling.</title>
        <authorList>
            <person name="Clarke M."/>
            <person name="Lohan A.J."/>
            <person name="Liu B."/>
            <person name="Lagkouvardos I."/>
            <person name="Roy S."/>
            <person name="Zafar N."/>
            <person name="Bertelli C."/>
            <person name="Schilde C."/>
            <person name="Kianianmomeni A."/>
            <person name="Burglin T.R."/>
            <person name="Frech C."/>
            <person name="Turcotte B."/>
            <person name="Kopec K.O."/>
            <person name="Synnott J.M."/>
            <person name="Choo C."/>
            <person name="Paponov I."/>
            <person name="Finkler A."/>
            <person name="Soon Heng Tan C."/>
            <person name="Hutchins A.P."/>
            <person name="Weinmeier T."/>
            <person name="Rattei T."/>
            <person name="Chu J.S."/>
            <person name="Gimenez G."/>
            <person name="Irimia M."/>
            <person name="Rigden D.J."/>
            <person name="Fitzpatrick D.A."/>
            <person name="Lorenzo-Morales J."/>
            <person name="Bateman A."/>
            <person name="Chiu C.H."/>
            <person name="Tang P."/>
            <person name="Hegemann P."/>
            <person name="Fromm H."/>
            <person name="Raoult D."/>
            <person name="Greub G."/>
            <person name="Miranda-Saavedra D."/>
            <person name="Chen N."/>
            <person name="Nash P."/>
            <person name="Ginger M.L."/>
            <person name="Horn M."/>
            <person name="Schaap P."/>
            <person name="Caler L."/>
            <person name="Loftus B."/>
        </authorList>
    </citation>
    <scope>NUCLEOTIDE SEQUENCE [LARGE SCALE GENOMIC DNA]</scope>
    <source>
        <strain evidence="4 5">Neff</strain>
    </source>
</reference>
<dbReference type="PROSITE" id="PS50297">
    <property type="entry name" value="ANK_REP_REGION"/>
    <property type="match status" value="2"/>
</dbReference>
<dbReference type="PANTHER" id="PTHR24171">
    <property type="entry name" value="ANKYRIN REPEAT DOMAIN-CONTAINING PROTEIN 39-RELATED"/>
    <property type="match status" value="1"/>
</dbReference>
<protein>
    <submittedName>
        <fullName evidence="4">Ankyrin repeat-containing protein</fullName>
    </submittedName>
</protein>
<keyword evidence="5" id="KW-1185">Reference proteome</keyword>
<dbReference type="InterPro" id="IPR002110">
    <property type="entry name" value="Ankyrin_rpt"/>
</dbReference>
<evidence type="ECO:0000256" key="2">
    <source>
        <dbReference type="ARBA" id="ARBA00023043"/>
    </source>
</evidence>
<dbReference type="STRING" id="1257118.L8HDA1"/>
<dbReference type="GeneID" id="14923696"/>
<dbReference type="PANTHER" id="PTHR24171:SF8">
    <property type="entry name" value="BRCA1-ASSOCIATED RING DOMAIN PROTEIN 1"/>
    <property type="match status" value="1"/>
</dbReference>
<dbReference type="Gene3D" id="1.25.40.20">
    <property type="entry name" value="Ankyrin repeat-containing domain"/>
    <property type="match status" value="1"/>
</dbReference>
<keyword evidence="1" id="KW-0677">Repeat</keyword>
<dbReference type="Proteomes" id="UP000011083">
    <property type="component" value="Unassembled WGS sequence"/>
</dbReference>
<dbReference type="GO" id="GO:0004842">
    <property type="term" value="F:ubiquitin-protein transferase activity"/>
    <property type="evidence" value="ECO:0007669"/>
    <property type="project" value="TreeGrafter"/>
</dbReference>
<dbReference type="SMART" id="SM00248">
    <property type="entry name" value="ANK"/>
    <property type="match status" value="2"/>
</dbReference>
<gene>
    <name evidence="4" type="ORF">ACA1_149050</name>
</gene>
<dbReference type="EMBL" id="KB007870">
    <property type="protein sequence ID" value="ELR22738.1"/>
    <property type="molecule type" value="Genomic_DNA"/>
</dbReference>
<dbReference type="OrthoDB" id="194358at2759"/>
<dbReference type="Pfam" id="PF12796">
    <property type="entry name" value="Ank_2"/>
    <property type="match status" value="1"/>
</dbReference>
<dbReference type="InterPro" id="IPR036770">
    <property type="entry name" value="Ankyrin_rpt-contain_sf"/>
</dbReference>
<dbReference type="PROSITE" id="PS50088">
    <property type="entry name" value="ANK_REPEAT"/>
    <property type="match status" value="2"/>
</dbReference>
<dbReference type="GO" id="GO:0085020">
    <property type="term" value="P:protein K6-linked ubiquitination"/>
    <property type="evidence" value="ECO:0007669"/>
    <property type="project" value="TreeGrafter"/>
</dbReference>
<organism evidence="4 5">
    <name type="scientific">Acanthamoeba castellanii (strain ATCC 30010 / Neff)</name>
    <dbReference type="NCBI Taxonomy" id="1257118"/>
    <lineage>
        <taxon>Eukaryota</taxon>
        <taxon>Amoebozoa</taxon>
        <taxon>Discosea</taxon>
        <taxon>Longamoebia</taxon>
        <taxon>Centramoebida</taxon>
        <taxon>Acanthamoebidae</taxon>
        <taxon>Acanthamoeba</taxon>
    </lineage>
</organism>
<evidence type="ECO:0000256" key="3">
    <source>
        <dbReference type="PROSITE-ProRule" id="PRU00023"/>
    </source>
</evidence>
<dbReference type="AlphaFoldDB" id="L8HDA1"/>
<sequence length="247" mass="27728">MEDFFREIREMDRRMDAEMAHMDTMMTMGDFESPFFARDRDTLDEFFLLSRLGAFPSSSSNHRHLHDHRGQRLIHGRPLTQREERERRARKAQSAFREAVRQGDARSVATLLARQVVEPATIDAPYTLGGHETSPMLDACGAGHVDVVRLLIEHGGDVNRRVGQATPLYVAAKAGHGRVVELLLERGAETEPRLGTRRNSAVAELPGGSLHHHDVVDMLLGRGASFLSPDYAGETPMDLLRRWAQDV</sequence>
<dbReference type="SUPFAM" id="SSF48403">
    <property type="entry name" value="Ankyrin repeat"/>
    <property type="match status" value="1"/>
</dbReference>
<evidence type="ECO:0000256" key="1">
    <source>
        <dbReference type="ARBA" id="ARBA00022737"/>
    </source>
</evidence>
<evidence type="ECO:0000313" key="5">
    <source>
        <dbReference type="Proteomes" id="UP000011083"/>
    </source>
</evidence>
<proteinExistence type="predicted"/>
<evidence type="ECO:0000313" key="4">
    <source>
        <dbReference type="EMBL" id="ELR22738.1"/>
    </source>
</evidence>